<dbReference type="Gene3D" id="2.40.50.90">
    <property type="match status" value="1"/>
</dbReference>
<evidence type="ECO:0000259" key="2">
    <source>
        <dbReference type="PROSITE" id="PS50830"/>
    </source>
</evidence>
<evidence type="ECO:0000313" key="3">
    <source>
        <dbReference type="EMBL" id="VEP12208.1"/>
    </source>
</evidence>
<dbReference type="AlphaFoldDB" id="A0A563VLB4"/>
<keyword evidence="4" id="KW-1185">Reference proteome</keyword>
<dbReference type="OrthoDB" id="4376109at2"/>
<name>A0A563VLB4_9CYAN</name>
<dbReference type="Pfam" id="PF00565">
    <property type="entry name" value="SNase"/>
    <property type="match status" value="1"/>
</dbReference>
<organism evidence="3 4">
    <name type="scientific">Hyella patelloides LEGE 07179</name>
    <dbReference type="NCBI Taxonomy" id="945734"/>
    <lineage>
        <taxon>Bacteria</taxon>
        <taxon>Bacillati</taxon>
        <taxon>Cyanobacteriota</taxon>
        <taxon>Cyanophyceae</taxon>
        <taxon>Pleurocapsales</taxon>
        <taxon>Hyellaceae</taxon>
        <taxon>Hyella</taxon>
    </lineage>
</organism>
<sequence>MQFTIVMSSCFMSSCCIKKYLIIYSIDHILLLSKIVSQAIVLIICLFLWSCSVTEREIDGRKCRRSVGIFHSRVDRNALSAQLVKVVSGQTIEVIIPQQDNQLQRVRIIGIDVPKLEDTLGREQGKTRLKELLTDNKINLELESDERDRYNRIFAHVWHHDTLVSEELAKEGYVLANTKYPHKYSDRIFHAQEYARILGYGIWK</sequence>
<keyword evidence="1" id="KW-1133">Transmembrane helix</keyword>
<accession>A0A563VLB4</accession>
<feature type="transmembrane region" description="Helical" evidence="1">
    <location>
        <begin position="21"/>
        <end position="49"/>
    </location>
</feature>
<reference evidence="3 4" key="1">
    <citation type="submission" date="2019-01" db="EMBL/GenBank/DDBJ databases">
        <authorList>
            <person name="Brito A."/>
        </authorList>
    </citation>
    <scope>NUCLEOTIDE SEQUENCE [LARGE SCALE GENOMIC DNA]</scope>
    <source>
        <strain evidence="3">1</strain>
    </source>
</reference>
<dbReference type="InterPro" id="IPR035437">
    <property type="entry name" value="SNase_OB-fold_sf"/>
</dbReference>
<gene>
    <name evidence="3" type="ORF">H1P_1390018</name>
</gene>
<protein>
    <submittedName>
        <fullName evidence="3">Micrococcal nuclease-like nuclease (Modular protein)</fullName>
    </submittedName>
</protein>
<dbReference type="PROSITE" id="PS50830">
    <property type="entry name" value="TNASE_3"/>
    <property type="match status" value="1"/>
</dbReference>
<evidence type="ECO:0000313" key="4">
    <source>
        <dbReference type="Proteomes" id="UP000320055"/>
    </source>
</evidence>
<feature type="domain" description="TNase-like" evidence="2">
    <location>
        <begin position="77"/>
        <end position="204"/>
    </location>
</feature>
<dbReference type="Proteomes" id="UP000320055">
    <property type="component" value="Unassembled WGS sequence"/>
</dbReference>
<dbReference type="SMART" id="SM00318">
    <property type="entry name" value="SNc"/>
    <property type="match status" value="1"/>
</dbReference>
<evidence type="ECO:0000256" key="1">
    <source>
        <dbReference type="SAM" id="Phobius"/>
    </source>
</evidence>
<keyword evidence="1" id="KW-0812">Transmembrane</keyword>
<dbReference type="EMBL" id="CAACVJ010000045">
    <property type="protein sequence ID" value="VEP12208.1"/>
    <property type="molecule type" value="Genomic_DNA"/>
</dbReference>
<dbReference type="SUPFAM" id="SSF50199">
    <property type="entry name" value="Staphylococcal nuclease"/>
    <property type="match status" value="1"/>
</dbReference>
<proteinExistence type="predicted"/>
<dbReference type="InterPro" id="IPR016071">
    <property type="entry name" value="Staphylococal_nuclease_OB-fold"/>
</dbReference>
<keyword evidence="1" id="KW-0472">Membrane</keyword>